<dbReference type="InterPro" id="IPR007627">
    <property type="entry name" value="RNA_pol_sigma70_r2"/>
</dbReference>
<evidence type="ECO:0000259" key="6">
    <source>
        <dbReference type="Pfam" id="PF08281"/>
    </source>
</evidence>
<dbReference type="PATRIC" id="fig|1435349.4.peg.97"/>
<dbReference type="EMBL" id="JTDW01000001">
    <property type="protein sequence ID" value="KJD36968.1"/>
    <property type="molecule type" value="Genomic_DNA"/>
</dbReference>
<gene>
    <name evidence="7" type="ORF">PW52_00470</name>
</gene>
<keyword evidence="4" id="KW-0804">Transcription</keyword>
<protein>
    <recommendedName>
        <fullName evidence="9">RNA polymerase subunit sigma-24</fullName>
    </recommendedName>
</protein>
<evidence type="ECO:0000256" key="2">
    <source>
        <dbReference type="ARBA" id="ARBA00023015"/>
    </source>
</evidence>
<sequence length="192" mass="22500">MDQDEILFNCVKNNNQQALEQLFQKYYFNLCLFSKQYVESPDLAEEVVADMFLKIWQNRKTLHIKTSLKAYLFVSTKNLSINVVNKEKANTLKLQTTKETNNFSHLSTDQGLHYNEVKNQIDKIIEELPQQRKIIFKLNRIDGLKYKEIADKLGISVSTVQKQMLEAMKHVAQYESQFITCVLPFCFCFLDV</sequence>
<dbReference type="SUPFAM" id="SSF88659">
    <property type="entry name" value="Sigma3 and sigma4 domains of RNA polymerase sigma factors"/>
    <property type="match status" value="1"/>
</dbReference>
<dbReference type="GO" id="GO:0003677">
    <property type="term" value="F:DNA binding"/>
    <property type="evidence" value="ECO:0007669"/>
    <property type="project" value="InterPro"/>
</dbReference>
<keyword evidence="8" id="KW-1185">Reference proteome</keyword>
<comment type="caution">
    <text evidence="7">The sequence shown here is derived from an EMBL/GenBank/DDBJ whole genome shotgun (WGS) entry which is preliminary data.</text>
</comment>
<dbReference type="InterPro" id="IPR014327">
    <property type="entry name" value="RNA_pol_sigma70_bacteroid"/>
</dbReference>
<dbReference type="RefSeq" id="WP_044630964.1">
    <property type="nucleotide sequence ID" value="NZ_JTDW01000001.1"/>
</dbReference>
<evidence type="ECO:0000313" key="8">
    <source>
        <dbReference type="Proteomes" id="UP000032578"/>
    </source>
</evidence>
<dbReference type="Gene3D" id="1.10.1740.10">
    <property type="match status" value="1"/>
</dbReference>
<dbReference type="SUPFAM" id="SSF88946">
    <property type="entry name" value="Sigma2 domain of RNA polymerase sigma factors"/>
    <property type="match status" value="1"/>
</dbReference>
<dbReference type="InterPro" id="IPR036388">
    <property type="entry name" value="WH-like_DNA-bd_sf"/>
</dbReference>
<dbReference type="STRING" id="1435349.PW52_00470"/>
<feature type="domain" description="RNA polymerase sigma factor 70 region 4 type 2" evidence="6">
    <location>
        <begin position="119"/>
        <end position="170"/>
    </location>
</feature>
<feature type="domain" description="RNA polymerase sigma-70 region 2" evidence="5">
    <location>
        <begin position="23"/>
        <end position="88"/>
    </location>
</feature>
<organism evidence="7 8">
    <name type="scientific">Neotamlana sedimentorum</name>
    <dbReference type="NCBI Taxonomy" id="1435349"/>
    <lineage>
        <taxon>Bacteria</taxon>
        <taxon>Pseudomonadati</taxon>
        <taxon>Bacteroidota</taxon>
        <taxon>Flavobacteriia</taxon>
        <taxon>Flavobacteriales</taxon>
        <taxon>Flavobacteriaceae</taxon>
        <taxon>Neotamlana</taxon>
    </lineage>
</organism>
<evidence type="ECO:0000313" key="7">
    <source>
        <dbReference type="EMBL" id="KJD36968.1"/>
    </source>
</evidence>
<dbReference type="GO" id="GO:0016987">
    <property type="term" value="F:sigma factor activity"/>
    <property type="evidence" value="ECO:0007669"/>
    <property type="project" value="UniProtKB-KW"/>
</dbReference>
<dbReference type="PANTHER" id="PTHR43133:SF46">
    <property type="entry name" value="RNA POLYMERASE SIGMA-70 FACTOR ECF SUBFAMILY"/>
    <property type="match status" value="1"/>
</dbReference>
<reference evidence="7 8" key="1">
    <citation type="submission" date="2014-11" db="EMBL/GenBank/DDBJ databases">
        <title>Tamlana sedimentorum sp. nov., isolated from shallow sand sediments of the Sea of Japan.</title>
        <authorList>
            <person name="Romanenko L.A."/>
        </authorList>
    </citation>
    <scope>NUCLEOTIDE SEQUENCE [LARGE SCALE GENOMIC DNA]</scope>
    <source>
        <strain evidence="7 8">JCM 19808</strain>
    </source>
</reference>
<comment type="similarity">
    <text evidence="1">Belongs to the sigma-70 factor family. ECF subfamily.</text>
</comment>
<dbReference type="InterPro" id="IPR013325">
    <property type="entry name" value="RNA_pol_sigma_r2"/>
</dbReference>
<dbReference type="AlphaFoldDB" id="A0A0D7WE40"/>
<dbReference type="InterPro" id="IPR013324">
    <property type="entry name" value="RNA_pol_sigma_r3/r4-like"/>
</dbReference>
<evidence type="ECO:0000256" key="4">
    <source>
        <dbReference type="ARBA" id="ARBA00023163"/>
    </source>
</evidence>
<name>A0A0D7WE40_9FLAO</name>
<evidence type="ECO:0000256" key="1">
    <source>
        <dbReference type="ARBA" id="ARBA00010641"/>
    </source>
</evidence>
<accession>A0A0D7WE40</accession>
<dbReference type="Pfam" id="PF04542">
    <property type="entry name" value="Sigma70_r2"/>
    <property type="match status" value="1"/>
</dbReference>
<dbReference type="NCBIfam" id="TIGR02937">
    <property type="entry name" value="sigma70-ECF"/>
    <property type="match status" value="1"/>
</dbReference>
<dbReference type="Proteomes" id="UP000032578">
    <property type="component" value="Unassembled WGS sequence"/>
</dbReference>
<dbReference type="InterPro" id="IPR013249">
    <property type="entry name" value="RNA_pol_sigma70_r4_t2"/>
</dbReference>
<evidence type="ECO:0000256" key="3">
    <source>
        <dbReference type="ARBA" id="ARBA00023082"/>
    </source>
</evidence>
<dbReference type="InterPro" id="IPR039425">
    <property type="entry name" value="RNA_pol_sigma-70-like"/>
</dbReference>
<dbReference type="InterPro" id="IPR014284">
    <property type="entry name" value="RNA_pol_sigma-70_dom"/>
</dbReference>
<proteinExistence type="inferred from homology"/>
<evidence type="ECO:0000259" key="5">
    <source>
        <dbReference type="Pfam" id="PF04542"/>
    </source>
</evidence>
<dbReference type="Gene3D" id="1.10.10.10">
    <property type="entry name" value="Winged helix-like DNA-binding domain superfamily/Winged helix DNA-binding domain"/>
    <property type="match status" value="1"/>
</dbReference>
<evidence type="ECO:0008006" key="9">
    <source>
        <dbReference type="Google" id="ProtNLM"/>
    </source>
</evidence>
<dbReference type="Pfam" id="PF08281">
    <property type="entry name" value="Sigma70_r4_2"/>
    <property type="match status" value="1"/>
</dbReference>
<dbReference type="PANTHER" id="PTHR43133">
    <property type="entry name" value="RNA POLYMERASE ECF-TYPE SIGMA FACTO"/>
    <property type="match status" value="1"/>
</dbReference>
<dbReference type="GO" id="GO:0006352">
    <property type="term" value="P:DNA-templated transcription initiation"/>
    <property type="evidence" value="ECO:0007669"/>
    <property type="project" value="InterPro"/>
</dbReference>
<keyword evidence="3" id="KW-0731">Sigma factor</keyword>
<keyword evidence="2" id="KW-0805">Transcription regulation</keyword>
<dbReference type="NCBIfam" id="TIGR02985">
    <property type="entry name" value="Sig70_bacteroi1"/>
    <property type="match status" value="1"/>
</dbReference>